<evidence type="ECO:0000313" key="4">
    <source>
        <dbReference type="EMBL" id="QDU35398.1"/>
    </source>
</evidence>
<feature type="transmembrane region" description="Helical" evidence="3">
    <location>
        <begin position="547"/>
        <end position="567"/>
    </location>
</feature>
<dbReference type="KEGG" id="pcor:KS4_34790"/>
<evidence type="ECO:0000256" key="3">
    <source>
        <dbReference type="SAM" id="Phobius"/>
    </source>
</evidence>
<feature type="transmembrane region" description="Helical" evidence="3">
    <location>
        <begin position="486"/>
        <end position="505"/>
    </location>
</feature>
<keyword evidence="1" id="KW-0813">Transport</keyword>
<dbReference type="PANTHER" id="PTHR43298:SF2">
    <property type="entry name" value="FMN_FAD EXPORTER YEEO-RELATED"/>
    <property type="match status" value="1"/>
</dbReference>
<dbReference type="InterPro" id="IPR001807">
    <property type="entry name" value="ClC"/>
</dbReference>
<keyword evidence="3" id="KW-0812">Transmembrane</keyword>
<feature type="transmembrane region" description="Helical" evidence="3">
    <location>
        <begin position="159"/>
        <end position="184"/>
    </location>
</feature>
<feature type="transmembrane region" description="Helical" evidence="3">
    <location>
        <begin position="517"/>
        <end position="541"/>
    </location>
</feature>
<dbReference type="Pfam" id="PF01554">
    <property type="entry name" value="MatE"/>
    <property type="match status" value="2"/>
</dbReference>
<feature type="transmembrane region" description="Helical" evidence="3">
    <location>
        <begin position="411"/>
        <end position="431"/>
    </location>
</feature>
<dbReference type="GO" id="GO:0042910">
    <property type="term" value="F:xenobiotic transmembrane transporter activity"/>
    <property type="evidence" value="ECO:0007669"/>
    <property type="project" value="InterPro"/>
</dbReference>
<feature type="compositionally biased region" description="Polar residues" evidence="2">
    <location>
        <begin position="1"/>
        <end position="13"/>
    </location>
</feature>
<dbReference type="Proteomes" id="UP000317369">
    <property type="component" value="Chromosome"/>
</dbReference>
<dbReference type="GO" id="GO:0015108">
    <property type="term" value="F:chloride transmembrane transporter activity"/>
    <property type="evidence" value="ECO:0007669"/>
    <property type="project" value="InterPro"/>
</dbReference>
<gene>
    <name evidence="4" type="ORF">KS4_34790</name>
</gene>
<dbReference type="GO" id="GO:0005886">
    <property type="term" value="C:plasma membrane"/>
    <property type="evidence" value="ECO:0007669"/>
    <property type="project" value="TreeGrafter"/>
</dbReference>
<dbReference type="RefSeq" id="WP_145080681.1">
    <property type="nucleotide sequence ID" value="NZ_CP036425.1"/>
</dbReference>
<keyword evidence="3" id="KW-1133">Transmembrane helix</keyword>
<evidence type="ECO:0000313" key="5">
    <source>
        <dbReference type="Proteomes" id="UP000317369"/>
    </source>
</evidence>
<organism evidence="4 5">
    <name type="scientific">Poriferisphaera corsica</name>
    <dbReference type="NCBI Taxonomy" id="2528020"/>
    <lineage>
        <taxon>Bacteria</taxon>
        <taxon>Pseudomonadati</taxon>
        <taxon>Planctomycetota</taxon>
        <taxon>Phycisphaerae</taxon>
        <taxon>Phycisphaerales</taxon>
        <taxon>Phycisphaeraceae</taxon>
        <taxon>Poriferisphaera</taxon>
    </lineage>
</organism>
<accession>A0A517YYU9</accession>
<dbReference type="OrthoDB" id="9806302at2"/>
<feature type="transmembrane region" description="Helical" evidence="3">
    <location>
        <begin position="119"/>
        <end position="139"/>
    </location>
</feature>
<sequence length="577" mass="61046">MSSQEQPSSSCNPQDREDVVDAVDPVCPDDLAIARASDASEIPSDVIEGIKAGSETKQKELAGNLAGRSILSQIYILAIWPFLELLGTSFVGLVDIAIAGRLGGEQTIRALDSVGVAAYVTWLINMLFAAVGVGTGALVARHIGAREKLKANQVLGQAILLGSIWGAFVGILLYSSAPIFGVLFNLEGETLDLCTLYLRILAIASPLCAVVMLGCASLRSAGDTRTPFLVVVVISIVNVIASLALTFGPAPLGGYGVGGIAGGTAMAWLAGGLIILVTLVKGKGPDFISLARWRNYAGGDLRALSARHPISIRGGGPIDYAGVLPVRMRLMNLPLRLRKRWMKFDLPLSWRIVRIGIPSLIESSGMWLGNLAVAWMVGGLAVWHMEEVVDGVEGGVMGAHVVGIRIESLSFLPGMAIGIASATLVGQYLGLGDVKRAKKAAMTSWAIGAGLMGLMGLSFILMPNVYVSLLVGGKDAASVMMREKAVPLLVVVGFAQFFFGTYIVISQSLRGAGETVGPMILTYASTFFIRLPAAYVIGVMLGYGLTGIWVALSLELVVRGCVFFGWFQMGYWQKVKV</sequence>
<feature type="transmembrane region" description="Helical" evidence="3">
    <location>
        <begin position="228"/>
        <end position="248"/>
    </location>
</feature>
<dbReference type="PANTHER" id="PTHR43298">
    <property type="entry name" value="MULTIDRUG RESISTANCE PROTEIN NORM-RELATED"/>
    <property type="match status" value="1"/>
</dbReference>
<reference evidence="4 5" key="1">
    <citation type="submission" date="2019-02" db="EMBL/GenBank/DDBJ databases">
        <title>Deep-cultivation of Planctomycetes and their phenomic and genomic characterization uncovers novel biology.</title>
        <authorList>
            <person name="Wiegand S."/>
            <person name="Jogler M."/>
            <person name="Boedeker C."/>
            <person name="Pinto D."/>
            <person name="Vollmers J."/>
            <person name="Rivas-Marin E."/>
            <person name="Kohn T."/>
            <person name="Peeters S.H."/>
            <person name="Heuer A."/>
            <person name="Rast P."/>
            <person name="Oberbeckmann S."/>
            <person name="Bunk B."/>
            <person name="Jeske O."/>
            <person name="Meyerdierks A."/>
            <person name="Storesund J.E."/>
            <person name="Kallscheuer N."/>
            <person name="Luecker S."/>
            <person name="Lage O.M."/>
            <person name="Pohl T."/>
            <person name="Merkel B.J."/>
            <person name="Hornburger P."/>
            <person name="Mueller R.-W."/>
            <person name="Bruemmer F."/>
            <person name="Labrenz M."/>
            <person name="Spormann A.M."/>
            <person name="Op den Camp H."/>
            <person name="Overmann J."/>
            <person name="Amann R."/>
            <person name="Jetten M.S.M."/>
            <person name="Mascher T."/>
            <person name="Medema M.H."/>
            <person name="Devos D.P."/>
            <person name="Kaster A.-K."/>
            <person name="Ovreas L."/>
            <person name="Rohde M."/>
            <person name="Galperin M.Y."/>
            <person name="Jogler C."/>
        </authorList>
    </citation>
    <scope>NUCLEOTIDE SEQUENCE [LARGE SCALE GENOMIC DNA]</scope>
    <source>
        <strain evidence="4 5">KS4</strain>
    </source>
</reference>
<keyword evidence="5" id="KW-1185">Reference proteome</keyword>
<dbReference type="GO" id="GO:0015297">
    <property type="term" value="F:antiporter activity"/>
    <property type="evidence" value="ECO:0007669"/>
    <property type="project" value="InterPro"/>
</dbReference>
<feature type="transmembrane region" description="Helical" evidence="3">
    <location>
        <begin position="260"/>
        <end position="280"/>
    </location>
</feature>
<dbReference type="InterPro" id="IPR002528">
    <property type="entry name" value="MATE_fam"/>
</dbReference>
<dbReference type="AlphaFoldDB" id="A0A517YYU9"/>
<feature type="transmembrane region" description="Helical" evidence="3">
    <location>
        <begin position="443"/>
        <end position="466"/>
    </location>
</feature>
<dbReference type="InterPro" id="IPR050222">
    <property type="entry name" value="MATE_MdtK"/>
</dbReference>
<feature type="transmembrane region" description="Helical" evidence="3">
    <location>
        <begin position="196"/>
        <end position="216"/>
    </location>
</feature>
<keyword evidence="3" id="KW-0472">Membrane</keyword>
<feature type="transmembrane region" description="Helical" evidence="3">
    <location>
        <begin position="367"/>
        <end position="385"/>
    </location>
</feature>
<feature type="region of interest" description="Disordered" evidence="2">
    <location>
        <begin position="1"/>
        <end position="20"/>
    </location>
</feature>
<protein>
    <submittedName>
        <fullName evidence="4">MATE family multidrug exporter</fullName>
    </submittedName>
</protein>
<dbReference type="EMBL" id="CP036425">
    <property type="protein sequence ID" value="QDU35398.1"/>
    <property type="molecule type" value="Genomic_DNA"/>
</dbReference>
<feature type="transmembrane region" description="Helical" evidence="3">
    <location>
        <begin position="74"/>
        <end position="99"/>
    </location>
</feature>
<dbReference type="CDD" id="cd13137">
    <property type="entry name" value="MATE_NorM_like"/>
    <property type="match status" value="1"/>
</dbReference>
<name>A0A517YYU9_9BACT</name>
<evidence type="ECO:0000256" key="2">
    <source>
        <dbReference type="SAM" id="MobiDB-lite"/>
    </source>
</evidence>
<evidence type="ECO:0000256" key="1">
    <source>
        <dbReference type="ARBA" id="ARBA00022448"/>
    </source>
</evidence>
<proteinExistence type="predicted"/>
<dbReference type="PRINTS" id="PR00762">
    <property type="entry name" value="CLCHANNEL"/>
</dbReference>